<accession>A0A834CFP3</accession>
<organism evidence="2 3">
    <name type="scientific">Oryzias melastigma</name>
    <name type="common">Marine medaka</name>
    <dbReference type="NCBI Taxonomy" id="30732"/>
    <lineage>
        <taxon>Eukaryota</taxon>
        <taxon>Metazoa</taxon>
        <taxon>Chordata</taxon>
        <taxon>Craniata</taxon>
        <taxon>Vertebrata</taxon>
        <taxon>Euteleostomi</taxon>
        <taxon>Actinopterygii</taxon>
        <taxon>Neopterygii</taxon>
        <taxon>Teleostei</taxon>
        <taxon>Neoteleostei</taxon>
        <taxon>Acanthomorphata</taxon>
        <taxon>Ovalentaria</taxon>
        <taxon>Atherinomorphae</taxon>
        <taxon>Beloniformes</taxon>
        <taxon>Adrianichthyidae</taxon>
        <taxon>Oryziinae</taxon>
        <taxon>Oryzias</taxon>
    </lineage>
</organism>
<evidence type="ECO:0000256" key="1">
    <source>
        <dbReference type="SAM" id="MobiDB-lite"/>
    </source>
</evidence>
<reference evidence="2" key="1">
    <citation type="journal article" name="BMC Genomics">
        <title>Long-read sequencing and de novo genome assembly of marine medaka (Oryzias melastigma).</title>
        <authorList>
            <person name="Liang P."/>
            <person name="Saqib H.S.A."/>
            <person name="Ni X."/>
            <person name="Shen Y."/>
        </authorList>
    </citation>
    <scope>NUCLEOTIDE SEQUENCE</scope>
    <source>
        <strain evidence="2">Bigg-433</strain>
    </source>
</reference>
<gene>
    <name evidence="2" type="ORF">FQA47_008620</name>
</gene>
<name>A0A834CFP3_ORYME</name>
<dbReference type="AlphaFoldDB" id="A0A834CFP3"/>
<evidence type="ECO:0000313" key="3">
    <source>
        <dbReference type="Proteomes" id="UP000646548"/>
    </source>
</evidence>
<evidence type="ECO:0000313" key="2">
    <source>
        <dbReference type="EMBL" id="KAF6728472.1"/>
    </source>
</evidence>
<proteinExistence type="predicted"/>
<comment type="caution">
    <text evidence="2">The sequence shown here is derived from an EMBL/GenBank/DDBJ whole genome shotgun (WGS) entry which is preliminary data.</text>
</comment>
<protein>
    <submittedName>
        <fullName evidence="2">Uncharacterized protein</fullName>
    </submittedName>
</protein>
<sequence>MPVRQGSKQVFVPCLSPLEHGAKYFSGRVWPSPSPGGALDSLVTPQINELEICQRVGIGRAGQKEKQGEEDDERSDSYHLRQPRRGASFSSGRCRSASKRTARANGT</sequence>
<feature type="region of interest" description="Disordered" evidence="1">
    <location>
        <begin position="58"/>
        <end position="107"/>
    </location>
</feature>
<feature type="compositionally biased region" description="Basic residues" evidence="1">
    <location>
        <begin position="96"/>
        <end position="107"/>
    </location>
</feature>
<dbReference type="EMBL" id="WKFB01000281">
    <property type="protein sequence ID" value="KAF6728472.1"/>
    <property type="molecule type" value="Genomic_DNA"/>
</dbReference>
<dbReference type="Proteomes" id="UP000646548">
    <property type="component" value="Unassembled WGS sequence"/>
</dbReference>